<evidence type="ECO:0000313" key="3">
    <source>
        <dbReference type="EMBL" id="MDC7788586.1"/>
    </source>
</evidence>
<dbReference type="Pfam" id="PF14231">
    <property type="entry name" value="GXWXG"/>
    <property type="match status" value="1"/>
</dbReference>
<feature type="domain" description="GXWXG" evidence="1">
    <location>
        <begin position="25"/>
        <end position="83"/>
    </location>
</feature>
<reference evidence="3" key="2">
    <citation type="submission" date="2023-02" db="EMBL/GenBank/DDBJ databases">
        <authorList>
            <person name="Rayyan A."/>
            <person name="Meyer T."/>
            <person name="Kyndt J.A."/>
        </authorList>
    </citation>
    <scope>NUCLEOTIDE SEQUENCE</scope>
    <source>
        <strain evidence="3">DSM 9987</strain>
    </source>
</reference>
<protein>
    <submittedName>
        <fullName evidence="3">DUF4334 domain-containing protein</fullName>
    </submittedName>
</protein>
<accession>A0ABT5JGU8</accession>
<evidence type="ECO:0000259" key="1">
    <source>
        <dbReference type="Pfam" id="PF14231"/>
    </source>
</evidence>
<dbReference type="Gene3D" id="2.40.128.580">
    <property type="entry name" value="GXWXG domain"/>
    <property type="match status" value="1"/>
</dbReference>
<dbReference type="Proteomes" id="UP001165652">
    <property type="component" value="Unassembled WGS sequence"/>
</dbReference>
<dbReference type="InterPro" id="IPR025951">
    <property type="entry name" value="GXWXG_dom"/>
</dbReference>
<dbReference type="Pfam" id="PF14232">
    <property type="entry name" value="DUF4334"/>
    <property type="match status" value="1"/>
</dbReference>
<evidence type="ECO:0000259" key="2">
    <source>
        <dbReference type="Pfam" id="PF14232"/>
    </source>
</evidence>
<organism evidence="3 4">
    <name type="scientific">Rhodoplanes tepidamans</name>
    <name type="common">Rhodoplanes cryptolactis</name>
    <dbReference type="NCBI Taxonomy" id="200616"/>
    <lineage>
        <taxon>Bacteria</taxon>
        <taxon>Pseudomonadati</taxon>
        <taxon>Pseudomonadota</taxon>
        <taxon>Alphaproteobacteria</taxon>
        <taxon>Hyphomicrobiales</taxon>
        <taxon>Nitrobacteraceae</taxon>
        <taxon>Rhodoplanes</taxon>
    </lineage>
</organism>
<dbReference type="InterPro" id="IPR025568">
    <property type="entry name" value="DUF4334"/>
</dbReference>
<gene>
    <name evidence="3" type="ORF">PQJ73_23095</name>
</gene>
<dbReference type="RefSeq" id="WP_272779421.1">
    <property type="nucleotide sequence ID" value="NZ_JAQQLI010000047.1"/>
</dbReference>
<proteinExistence type="predicted"/>
<dbReference type="EMBL" id="JAQQLI010000047">
    <property type="protein sequence ID" value="MDC7788586.1"/>
    <property type="molecule type" value="Genomic_DNA"/>
</dbReference>
<reference evidence="3" key="1">
    <citation type="journal article" date="2023" name="Microbiol Resour">
        <title>Genome Sequences of Rhodoplanes serenus and Two Thermotolerant Strains, Rhodoplanes tepidamans and 'Rhodoplanes cryptolactis,' Further Refine the Genus.</title>
        <authorList>
            <person name="Rayyan A.A."/>
            <person name="Kyndt J.A."/>
        </authorList>
    </citation>
    <scope>NUCLEOTIDE SEQUENCE</scope>
    <source>
        <strain evidence="3">DSM 9987</strain>
    </source>
</reference>
<name>A0ABT5JGU8_RHOTP</name>
<keyword evidence="4" id="KW-1185">Reference proteome</keyword>
<evidence type="ECO:0000313" key="4">
    <source>
        <dbReference type="Proteomes" id="UP001165652"/>
    </source>
</evidence>
<sequence length="202" mass="21961">MPPADAAVRLARLAAGGGTAAEALALFDALPAPGPEAMAGRWRGSGLATGHPFDGLLESLGWYGKDFVDAETVYPLLFRRRDGRLARLDPARLPVGLLVRWPQLARIGLLRSIVRLALPVFATRRPAARLRVVTWRGRAGAAMVYDRQPIIDVFRVVDPDTRLGLMDLRGLAQPFFFVLRRENETGGAAYPPSAHPSAVHPL</sequence>
<comment type="caution">
    <text evidence="3">The sequence shown here is derived from an EMBL/GenBank/DDBJ whole genome shotgun (WGS) entry which is preliminary data.</text>
</comment>
<feature type="domain" description="DUF4334" evidence="2">
    <location>
        <begin position="127"/>
        <end position="181"/>
    </location>
</feature>